<dbReference type="AlphaFoldDB" id="A0AAF1AJY9"/>
<feature type="chain" id="PRO_5042226532" description="Defensin-like protein" evidence="1">
    <location>
        <begin position="24"/>
        <end position="89"/>
    </location>
</feature>
<keyword evidence="1" id="KW-0732">Signal</keyword>
<reference evidence="2" key="1">
    <citation type="journal article" date="2016" name="Nat. Genet.">
        <title>A high-quality carrot genome assembly provides new insights into carotenoid accumulation and asterid genome evolution.</title>
        <authorList>
            <person name="Iorizzo M."/>
            <person name="Ellison S."/>
            <person name="Senalik D."/>
            <person name="Zeng P."/>
            <person name="Satapoomin P."/>
            <person name="Huang J."/>
            <person name="Bowman M."/>
            <person name="Iovene M."/>
            <person name="Sanseverino W."/>
            <person name="Cavagnaro P."/>
            <person name="Yildiz M."/>
            <person name="Macko-Podgorni A."/>
            <person name="Moranska E."/>
            <person name="Grzebelus E."/>
            <person name="Grzebelus D."/>
            <person name="Ashrafi H."/>
            <person name="Zheng Z."/>
            <person name="Cheng S."/>
            <person name="Spooner D."/>
            <person name="Van Deynze A."/>
            <person name="Simon P."/>
        </authorList>
    </citation>
    <scope>NUCLEOTIDE SEQUENCE</scope>
    <source>
        <tissue evidence="2">Leaf</tissue>
    </source>
</reference>
<evidence type="ECO:0000256" key="1">
    <source>
        <dbReference type="SAM" id="SignalP"/>
    </source>
</evidence>
<proteinExistence type="predicted"/>
<name>A0AAF1AJY9_DAUCS</name>
<feature type="signal peptide" evidence="1">
    <location>
        <begin position="1"/>
        <end position="23"/>
    </location>
</feature>
<organism evidence="2 3">
    <name type="scientific">Daucus carota subsp. sativus</name>
    <name type="common">Carrot</name>
    <dbReference type="NCBI Taxonomy" id="79200"/>
    <lineage>
        <taxon>Eukaryota</taxon>
        <taxon>Viridiplantae</taxon>
        <taxon>Streptophyta</taxon>
        <taxon>Embryophyta</taxon>
        <taxon>Tracheophyta</taxon>
        <taxon>Spermatophyta</taxon>
        <taxon>Magnoliopsida</taxon>
        <taxon>eudicotyledons</taxon>
        <taxon>Gunneridae</taxon>
        <taxon>Pentapetalae</taxon>
        <taxon>asterids</taxon>
        <taxon>campanulids</taxon>
        <taxon>Apiales</taxon>
        <taxon>Apiaceae</taxon>
        <taxon>Apioideae</taxon>
        <taxon>Scandiceae</taxon>
        <taxon>Daucinae</taxon>
        <taxon>Daucus</taxon>
        <taxon>Daucus sect. Daucus</taxon>
    </lineage>
</organism>
<dbReference type="Proteomes" id="UP000077755">
    <property type="component" value="Chromosome 1"/>
</dbReference>
<evidence type="ECO:0008006" key="4">
    <source>
        <dbReference type="Google" id="ProtNLM"/>
    </source>
</evidence>
<accession>A0AAF1AJY9</accession>
<reference evidence="2" key="2">
    <citation type="submission" date="2022-03" db="EMBL/GenBank/DDBJ databases">
        <title>Draft title - Genomic analysis of global carrot germplasm unveils the trajectory of domestication and the origin of high carotenoid orange carrot.</title>
        <authorList>
            <person name="Iorizzo M."/>
            <person name="Ellison S."/>
            <person name="Senalik D."/>
            <person name="Macko-Podgorni A."/>
            <person name="Grzebelus D."/>
            <person name="Bostan H."/>
            <person name="Rolling W."/>
            <person name="Curaba J."/>
            <person name="Simon P."/>
        </authorList>
    </citation>
    <scope>NUCLEOTIDE SEQUENCE</scope>
    <source>
        <tissue evidence="2">Leaf</tissue>
    </source>
</reference>
<keyword evidence="3" id="KW-1185">Reference proteome</keyword>
<evidence type="ECO:0000313" key="3">
    <source>
        <dbReference type="Proteomes" id="UP000077755"/>
    </source>
</evidence>
<protein>
    <recommendedName>
        <fullName evidence="4">Defensin-like protein</fullName>
    </recommendedName>
</protein>
<sequence>MARVVSTLCTLLFFMALFSVSRGSSGEVDADVNKWRCTGYLGMCSIEKCNEDCCINTCIKVFKYQGNVWGHCEEIPGTAQRRCKCDFDC</sequence>
<dbReference type="EMBL" id="CP093343">
    <property type="protein sequence ID" value="WOG82996.1"/>
    <property type="molecule type" value="Genomic_DNA"/>
</dbReference>
<gene>
    <name evidence="2" type="ORF">DCAR_0102169</name>
</gene>
<evidence type="ECO:0000313" key="2">
    <source>
        <dbReference type="EMBL" id="WOG82996.1"/>
    </source>
</evidence>